<accession>A0A6P2CU42</accession>
<dbReference type="Pfam" id="PF13005">
    <property type="entry name" value="zf-IS66"/>
    <property type="match status" value="1"/>
</dbReference>
<evidence type="ECO:0000259" key="6">
    <source>
        <dbReference type="Pfam" id="PF13817"/>
    </source>
</evidence>
<dbReference type="RefSeq" id="WP_162666629.1">
    <property type="nucleotide sequence ID" value="NZ_LR593886.1"/>
</dbReference>
<dbReference type="KEGG" id="gms:SOIL9_60490"/>
<organism evidence="7 8">
    <name type="scientific">Gemmata massiliana</name>
    <dbReference type="NCBI Taxonomy" id="1210884"/>
    <lineage>
        <taxon>Bacteria</taxon>
        <taxon>Pseudomonadati</taxon>
        <taxon>Planctomycetota</taxon>
        <taxon>Planctomycetia</taxon>
        <taxon>Gemmatales</taxon>
        <taxon>Gemmataceae</taxon>
        <taxon>Gemmata</taxon>
    </lineage>
</organism>
<dbReference type="Pfam" id="PF13817">
    <property type="entry name" value="DDE_Tnp_IS66_C"/>
    <property type="match status" value="1"/>
</dbReference>
<dbReference type="InterPro" id="IPR004291">
    <property type="entry name" value="Transposase_IS66_central"/>
</dbReference>
<dbReference type="NCBIfam" id="NF033517">
    <property type="entry name" value="transpos_IS66"/>
    <property type="match status" value="1"/>
</dbReference>
<evidence type="ECO:0000259" key="5">
    <source>
        <dbReference type="Pfam" id="PF13007"/>
    </source>
</evidence>
<dbReference type="PANTHER" id="PTHR33678:SF1">
    <property type="entry name" value="BLL1576 PROTEIN"/>
    <property type="match status" value="1"/>
</dbReference>
<proteinExistence type="predicted"/>
<name>A0A6P2CU42_9BACT</name>
<sequence length="506" mass="56296">MTLPGTDEPLPDDPLTLQAMVRELLDALAAARRSAEALRTRLDQLLRRLYGPKSEKVSSTPSLFDNESRDTAAAPAPPERAPDTPPTRKKGRHGRRRVPRDLPRQRIEYDLTDVEKLCPWCHGSRARIGEEVSERLDYRPARLCVVEHVRPKYACRRCHAHVAVAPRPREALPKSVAAPGLLAQVITAKFADHLPLHRLEGILARHGMKLSRSTMCDWLAGCAKALGPIYDEMCMRVRDSKVIHTDDTPVPVLDRERERTRTGRIWVYLGDAQNPYTVYDATPSRSRDGPQSFLSKYQGYVQADAFGGYDGLFATGATEVACWAHARRKFVEAEPSDSRRSREALAHICRLYDVERRAKGLGSGNRLSLRQREAVPVLRAIQEWLDATRASVLPKSPLGAAITYATNQWTALNVYVTDGVLAIDNNAAERALRGVAVGRKNWLFWGSDRGGKTAAVLTSLVATCRRHGIDPWSYLADVLTHLPSHPTDRVGALLPDAWAQAQRATS</sequence>
<dbReference type="PANTHER" id="PTHR33678">
    <property type="entry name" value="BLL1576 PROTEIN"/>
    <property type="match status" value="1"/>
</dbReference>
<protein>
    <recommendedName>
        <fullName evidence="9">Transposase IS66 central domain-containing protein</fullName>
    </recommendedName>
</protein>
<evidence type="ECO:0000313" key="7">
    <source>
        <dbReference type="EMBL" id="VTR91665.1"/>
    </source>
</evidence>
<feature type="compositionally biased region" description="Basic residues" evidence="2">
    <location>
        <begin position="87"/>
        <end position="98"/>
    </location>
</feature>
<dbReference type="InterPro" id="IPR024463">
    <property type="entry name" value="Transposase_TnpC_homeodom"/>
</dbReference>
<evidence type="ECO:0000256" key="1">
    <source>
        <dbReference type="SAM" id="Coils"/>
    </source>
</evidence>
<feature type="coiled-coil region" evidence="1">
    <location>
        <begin position="21"/>
        <end position="48"/>
    </location>
</feature>
<evidence type="ECO:0000256" key="2">
    <source>
        <dbReference type="SAM" id="MobiDB-lite"/>
    </source>
</evidence>
<dbReference type="AlphaFoldDB" id="A0A6P2CU42"/>
<dbReference type="Pfam" id="PF13007">
    <property type="entry name" value="LZ_Tnp_IS66"/>
    <property type="match status" value="1"/>
</dbReference>
<feature type="region of interest" description="Disordered" evidence="2">
    <location>
        <begin position="52"/>
        <end position="104"/>
    </location>
</feature>
<dbReference type="Proteomes" id="UP000464178">
    <property type="component" value="Chromosome"/>
</dbReference>
<evidence type="ECO:0000259" key="3">
    <source>
        <dbReference type="Pfam" id="PF03050"/>
    </source>
</evidence>
<evidence type="ECO:0000259" key="4">
    <source>
        <dbReference type="Pfam" id="PF13005"/>
    </source>
</evidence>
<dbReference type="InterPro" id="IPR024474">
    <property type="entry name" value="Znf_dom_IS66"/>
</dbReference>
<evidence type="ECO:0008006" key="9">
    <source>
        <dbReference type="Google" id="ProtNLM"/>
    </source>
</evidence>
<feature type="domain" description="Transposase IS66 zinc-finger binding" evidence="4">
    <location>
        <begin position="115"/>
        <end position="159"/>
    </location>
</feature>
<evidence type="ECO:0000313" key="8">
    <source>
        <dbReference type="Proteomes" id="UP000464178"/>
    </source>
</evidence>
<feature type="domain" description="Transposase TnpC homeodomain" evidence="5">
    <location>
        <begin position="38"/>
        <end position="107"/>
    </location>
</feature>
<dbReference type="InterPro" id="IPR052344">
    <property type="entry name" value="Transposase-related"/>
</dbReference>
<reference evidence="7 8" key="1">
    <citation type="submission" date="2019-05" db="EMBL/GenBank/DDBJ databases">
        <authorList>
            <consortium name="Science for Life Laboratories"/>
        </authorList>
    </citation>
    <scope>NUCLEOTIDE SEQUENCE [LARGE SCALE GENOMIC DNA]</scope>
    <source>
        <strain evidence="7">Soil9</strain>
    </source>
</reference>
<feature type="domain" description="Transposase IS66 central" evidence="3">
    <location>
        <begin position="174"/>
        <end position="452"/>
    </location>
</feature>
<feature type="domain" description="Transposase IS66 C-terminal" evidence="6">
    <location>
        <begin position="459"/>
        <end position="495"/>
    </location>
</feature>
<dbReference type="Pfam" id="PF03050">
    <property type="entry name" value="DDE_Tnp_IS66"/>
    <property type="match status" value="1"/>
</dbReference>
<dbReference type="EMBL" id="LR593886">
    <property type="protein sequence ID" value="VTR91665.1"/>
    <property type="molecule type" value="Genomic_DNA"/>
</dbReference>
<keyword evidence="1" id="KW-0175">Coiled coil</keyword>
<keyword evidence="8" id="KW-1185">Reference proteome</keyword>
<feature type="compositionally biased region" description="Pro residues" evidence="2">
    <location>
        <begin position="75"/>
        <end position="85"/>
    </location>
</feature>
<dbReference type="InterPro" id="IPR039552">
    <property type="entry name" value="IS66_C"/>
</dbReference>
<gene>
    <name evidence="7" type="ORF">SOIL9_60490</name>
</gene>